<dbReference type="Proteomes" id="UP000605201">
    <property type="component" value="Unassembled WGS sequence"/>
</dbReference>
<gene>
    <name evidence="1" type="ORF">H8D96_08125</name>
</gene>
<evidence type="ECO:0000313" key="2">
    <source>
        <dbReference type="Proteomes" id="UP000605201"/>
    </source>
</evidence>
<protein>
    <recommendedName>
        <fullName evidence="3">HEPN AbiU2-like domain-containing protein</fullName>
    </recommendedName>
</protein>
<proteinExistence type="predicted"/>
<dbReference type="AlphaFoldDB" id="A0A8J6NXR5"/>
<evidence type="ECO:0000313" key="1">
    <source>
        <dbReference type="EMBL" id="MBC8431874.1"/>
    </source>
</evidence>
<evidence type="ECO:0008006" key="3">
    <source>
        <dbReference type="Google" id="ProtNLM"/>
    </source>
</evidence>
<organism evidence="1 2">
    <name type="scientific">Candidatus Desulfatibia vada</name>
    <dbReference type="NCBI Taxonomy" id="2841696"/>
    <lineage>
        <taxon>Bacteria</taxon>
        <taxon>Pseudomonadati</taxon>
        <taxon>Thermodesulfobacteriota</taxon>
        <taxon>Desulfobacteria</taxon>
        <taxon>Desulfobacterales</taxon>
        <taxon>Desulfobacterales incertae sedis</taxon>
        <taxon>Candidatus Desulfatibia</taxon>
    </lineage>
</organism>
<accession>A0A8J6NXR5</accession>
<name>A0A8J6NXR5_9BACT</name>
<dbReference type="EMBL" id="JACNIG010000187">
    <property type="protein sequence ID" value="MBC8431874.1"/>
    <property type="molecule type" value="Genomic_DNA"/>
</dbReference>
<comment type="caution">
    <text evidence="1">The sequence shown here is derived from an EMBL/GenBank/DDBJ whole genome shotgun (WGS) entry which is preliminary data.</text>
</comment>
<reference evidence="1 2" key="1">
    <citation type="submission" date="2020-08" db="EMBL/GenBank/DDBJ databases">
        <title>Bridging the membrane lipid divide: bacteria of the FCB group superphylum have the potential to synthesize archaeal ether lipids.</title>
        <authorList>
            <person name="Villanueva L."/>
            <person name="Von Meijenfeldt F.A.B."/>
            <person name="Westbye A.B."/>
            <person name="Yadav S."/>
            <person name="Hopmans E.C."/>
            <person name="Dutilh B.E."/>
            <person name="Sinninghe Damste J.S."/>
        </authorList>
    </citation>
    <scope>NUCLEOTIDE SEQUENCE [LARGE SCALE GENOMIC DNA]</scope>
    <source>
        <strain evidence="1">NIOZ-UU17</strain>
    </source>
</reference>
<sequence length="191" mass="22814">MTIAELIKIQDLIVKEIATNNRFKDFLMFFTKDEADDNRALDLIQYNSTISIIINLVKLLNPNETFSFNRIFKMNPLNDSSIKKEINSQVLRDLRSELRTIQRQYKELEIENIRNQYIAHLDESGIEYRLDSIQQNRIVNYTTSFFDKLLFSFFNSKFEYDKYDDDIIELIKREPTVTELYAFLKDRPKPS</sequence>